<dbReference type="RefSeq" id="XP_018737358.1">
    <property type="nucleotide sequence ID" value="XM_018879441.1"/>
</dbReference>
<proteinExistence type="inferred from homology"/>
<dbReference type="SUPFAM" id="SSF56529">
    <property type="entry name" value="FAH"/>
    <property type="match status" value="1"/>
</dbReference>
<evidence type="ECO:0000313" key="5">
    <source>
        <dbReference type="Proteomes" id="UP000189580"/>
    </source>
</evidence>
<protein>
    <submittedName>
        <fullName evidence="4">Fmp41p</fullName>
    </submittedName>
</protein>
<dbReference type="KEGG" id="slb:AWJ20_2494"/>
<evidence type="ECO:0000256" key="2">
    <source>
        <dbReference type="ARBA" id="ARBA00022723"/>
    </source>
</evidence>
<dbReference type="GO" id="GO:0050163">
    <property type="term" value="F:oxaloacetate tautomerase activity"/>
    <property type="evidence" value="ECO:0007669"/>
    <property type="project" value="UniProtKB-ARBA"/>
</dbReference>
<dbReference type="FunFam" id="3.90.850.10:FF:000002">
    <property type="entry name" value="2-hydroxyhepta-2,4-diene-1,7-dioate isomerase"/>
    <property type="match status" value="1"/>
</dbReference>
<dbReference type="OrthoDB" id="411064at2759"/>
<dbReference type="InterPro" id="IPR011234">
    <property type="entry name" value="Fumarylacetoacetase-like_C"/>
</dbReference>
<evidence type="ECO:0000256" key="1">
    <source>
        <dbReference type="ARBA" id="ARBA00010211"/>
    </source>
</evidence>
<evidence type="ECO:0000313" key="4">
    <source>
        <dbReference type="EMBL" id="ANB14881.1"/>
    </source>
</evidence>
<name>A0A167F626_9ASCO</name>
<keyword evidence="2" id="KW-0479">Metal-binding</keyword>
<comment type="similarity">
    <text evidence="1">Belongs to the FAH family.</text>
</comment>
<dbReference type="GeneID" id="30034411"/>
<dbReference type="Pfam" id="PF01557">
    <property type="entry name" value="FAA_hydrolase"/>
    <property type="match status" value="1"/>
</dbReference>
<gene>
    <name evidence="4" type="primary">FMP41</name>
    <name evidence="4" type="ORF">AWJ20_2494</name>
</gene>
<dbReference type="GO" id="GO:0046872">
    <property type="term" value="F:metal ion binding"/>
    <property type="evidence" value="ECO:0007669"/>
    <property type="project" value="UniProtKB-KW"/>
</dbReference>
<reference evidence="4 5" key="1">
    <citation type="submission" date="2016-02" db="EMBL/GenBank/DDBJ databases">
        <title>Complete genome sequence and transcriptome regulation of the pentose utilising yeast Sugiyamaella lignohabitans.</title>
        <authorList>
            <person name="Bellasio M."/>
            <person name="Peymann A."/>
            <person name="Valli M."/>
            <person name="Sipitzky M."/>
            <person name="Graf A."/>
            <person name="Sauer M."/>
            <person name="Marx H."/>
            <person name="Mattanovich D."/>
        </authorList>
    </citation>
    <scope>NUCLEOTIDE SEQUENCE [LARGE SCALE GENOMIC DNA]</scope>
    <source>
        <strain evidence="4 5">CBS 10342</strain>
    </source>
</reference>
<dbReference type="Gene3D" id="3.90.850.10">
    <property type="entry name" value="Fumarylacetoacetase-like, C-terminal domain"/>
    <property type="match status" value="1"/>
</dbReference>
<dbReference type="PANTHER" id="PTHR11820">
    <property type="entry name" value="ACYLPYRUVASE"/>
    <property type="match status" value="1"/>
</dbReference>
<dbReference type="AlphaFoldDB" id="A0A167F626"/>
<organism evidence="4 5">
    <name type="scientific">Sugiyamaella lignohabitans</name>
    <dbReference type="NCBI Taxonomy" id="796027"/>
    <lineage>
        <taxon>Eukaryota</taxon>
        <taxon>Fungi</taxon>
        <taxon>Dikarya</taxon>
        <taxon>Ascomycota</taxon>
        <taxon>Saccharomycotina</taxon>
        <taxon>Dipodascomycetes</taxon>
        <taxon>Dipodascales</taxon>
        <taxon>Trichomonascaceae</taxon>
        <taxon>Sugiyamaella</taxon>
    </lineage>
</organism>
<keyword evidence="5" id="KW-1185">Reference proteome</keyword>
<accession>A0A167F626</accession>
<dbReference type="Proteomes" id="UP000189580">
    <property type="component" value="Chromosome b"/>
</dbReference>
<feature type="domain" description="Fumarylacetoacetase-like C-terminal" evidence="3">
    <location>
        <begin position="3"/>
        <end position="194"/>
    </location>
</feature>
<evidence type="ECO:0000259" key="3">
    <source>
        <dbReference type="Pfam" id="PF01557"/>
    </source>
</evidence>
<sequence length="202" mass="21897">MPIPKYPVLFYKPKTALSATGDDIVVPTPALIKNQTDYECELVVVIGRECKDITPEQAYDYILGYAVGNDVSHRDWQLNRGSQWNLGKMFDGFAPFGPAIVSKEVTGTPDSLQIYAKLNGDNLVQNESTGDMIFNVPAAVSFLSQGTTLLPGDVIFMGTPSGVGMGRSPPVWLKNGDVVEVGLSKVGSIVNKVVFEDQRAKL</sequence>
<dbReference type="InterPro" id="IPR036663">
    <property type="entry name" value="Fumarylacetoacetase_C_sf"/>
</dbReference>
<dbReference type="EMBL" id="CP014503">
    <property type="protein sequence ID" value="ANB14881.1"/>
    <property type="molecule type" value="Genomic_DNA"/>
</dbReference>
<dbReference type="PANTHER" id="PTHR11820:SF112">
    <property type="entry name" value="FUMARYLACETOACETATE HYDROLASE FAMILY PROTEIN (AFU_ORTHOLOGUE AFUA_1G02370)-RELATED"/>
    <property type="match status" value="1"/>
</dbReference>
<dbReference type="GO" id="GO:0006107">
    <property type="term" value="P:oxaloacetate metabolic process"/>
    <property type="evidence" value="ECO:0007669"/>
    <property type="project" value="UniProtKB-ARBA"/>
</dbReference>